<dbReference type="Pfam" id="PF11937">
    <property type="entry name" value="DUF3455"/>
    <property type="match status" value="1"/>
</dbReference>
<dbReference type="InterPro" id="IPR021851">
    <property type="entry name" value="DUF3455"/>
</dbReference>
<feature type="chain" id="PRO_5035887918" evidence="1">
    <location>
        <begin position="25"/>
        <end position="199"/>
    </location>
</feature>
<dbReference type="AlphaFoldDB" id="A0A8T0H4S0"/>
<keyword evidence="1" id="KW-0732">Signal</keyword>
<evidence type="ECO:0000313" key="3">
    <source>
        <dbReference type="Proteomes" id="UP000822688"/>
    </source>
</evidence>
<gene>
    <name evidence="2" type="ORF">KC19_7G011000</name>
</gene>
<evidence type="ECO:0000256" key="1">
    <source>
        <dbReference type="SAM" id="SignalP"/>
    </source>
</evidence>
<dbReference type="PANTHER" id="PTHR35567">
    <property type="entry name" value="MALATE DEHYDROGENASE (AFU_ORTHOLOGUE AFUA_2G13800)"/>
    <property type="match status" value="1"/>
</dbReference>
<sequence length="199" mass="22126">MDFTAGRLAVTILTLLSLTFSAMAARDLAETFPSTPPAVPASIQVPRYQLVHTVFAKGHQFYQFNGSAWLQFNATAKLYDIQNHEVGSHFYLPKRDALGGQPTWQSLPSKGVPYFSSVTCRPVSSVVVDKASISWVLLETTRSEGDRKYFGEVALVQRYETKGGLAPTSKQARAGAIRKSRYTSFYSFYVNSSSDFQHH</sequence>
<accession>A0A8T0H4S0</accession>
<dbReference type="EMBL" id="CM026428">
    <property type="protein sequence ID" value="KAG0565735.1"/>
    <property type="molecule type" value="Genomic_DNA"/>
</dbReference>
<dbReference type="PANTHER" id="PTHR35567:SF1">
    <property type="entry name" value="CONSERVED FUNGAL PROTEIN (AFU_ORTHOLOGUE AFUA_1G14230)"/>
    <property type="match status" value="1"/>
</dbReference>
<comment type="caution">
    <text evidence="2">The sequence shown here is derived from an EMBL/GenBank/DDBJ whole genome shotgun (WGS) entry which is preliminary data.</text>
</comment>
<dbReference type="Proteomes" id="UP000822688">
    <property type="component" value="Chromosome 7"/>
</dbReference>
<name>A0A8T0H4S0_CERPU</name>
<organism evidence="2 3">
    <name type="scientific">Ceratodon purpureus</name>
    <name type="common">Fire moss</name>
    <name type="synonym">Dicranum purpureum</name>
    <dbReference type="NCBI Taxonomy" id="3225"/>
    <lineage>
        <taxon>Eukaryota</taxon>
        <taxon>Viridiplantae</taxon>
        <taxon>Streptophyta</taxon>
        <taxon>Embryophyta</taxon>
        <taxon>Bryophyta</taxon>
        <taxon>Bryophytina</taxon>
        <taxon>Bryopsida</taxon>
        <taxon>Dicranidae</taxon>
        <taxon>Pseudoditrichales</taxon>
        <taxon>Ditrichaceae</taxon>
        <taxon>Ceratodon</taxon>
    </lineage>
</organism>
<reference evidence="2" key="1">
    <citation type="submission" date="2020-06" db="EMBL/GenBank/DDBJ databases">
        <title>WGS assembly of Ceratodon purpureus strain R40.</title>
        <authorList>
            <person name="Carey S.B."/>
            <person name="Jenkins J."/>
            <person name="Shu S."/>
            <person name="Lovell J.T."/>
            <person name="Sreedasyam A."/>
            <person name="Maumus F."/>
            <person name="Tiley G.P."/>
            <person name="Fernandez-Pozo N."/>
            <person name="Barry K."/>
            <person name="Chen C."/>
            <person name="Wang M."/>
            <person name="Lipzen A."/>
            <person name="Daum C."/>
            <person name="Saski C.A."/>
            <person name="Payton A.C."/>
            <person name="Mcbreen J.C."/>
            <person name="Conrad R.E."/>
            <person name="Kollar L.M."/>
            <person name="Olsson S."/>
            <person name="Huttunen S."/>
            <person name="Landis J.B."/>
            <person name="Wickett N.J."/>
            <person name="Johnson M.G."/>
            <person name="Rensing S.A."/>
            <person name="Grimwood J."/>
            <person name="Schmutz J."/>
            <person name="Mcdaniel S.F."/>
        </authorList>
    </citation>
    <scope>NUCLEOTIDE SEQUENCE</scope>
    <source>
        <strain evidence="2">R40</strain>
    </source>
</reference>
<protein>
    <submittedName>
        <fullName evidence="2">Uncharacterized protein</fullName>
    </submittedName>
</protein>
<dbReference type="OrthoDB" id="1911375at2759"/>
<proteinExistence type="predicted"/>
<evidence type="ECO:0000313" key="2">
    <source>
        <dbReference type="EMBL" id="KAG0565735.1"/>
    </source>
</evidence>
<feature type="signal peptide" evidence="1">
    <location>
        <begin position="1"/>
        <end position="24"/>
    </location>
</feature>
<keyword evidence="3" id="KW-1185">Reference proteome</keyword>